<evidence type="ECO:0000313" key="7">
    <source>
        <dbReference type="EMBL" id="NMN96245.1"/>
    </source>
</evidence>
<feature type="domain" description="ABC transporter" evidence="6">
    <location>
        <begin position="9"/>
        <end position="246"/>
    </location>
</feature>
<dbReference type="RefSeq" id="WP_169587916.1">
    <property type="nucleotide sequence ID" value="NZ_VCQU01000004.1"/>
</dbReference>
<reference evidence="7 8" key="2">
    <citation type="submission" date="2020-06" db="EMBL/GenBank/DDBJ databases">
        <title>Antribacter stalactiti gen. nov., sp. nov., a new member of the family Nacardiaceae isolated from a cave.</title>
        <authorList>
            <person name="Kim I.S."/>
        </authorList>
    </citation>
    <scope>NUCLEOTIDE SEQUENCE [LARGE SCALE GENOMIC DNA]</scope>
    <source>
        <strain evidence="7 8">YC2-7</strain>
    </source>
</reference>
<proteinExistence type="predicted"/>
<organism evidence="7 8">
    <name type="scientific">Antrihabitans stalactiti</name>
    <dbReference type="NCBI Taxonomy" id="2584121"/>
    <lineage>
        <taxon>Bacteria</taxon>
        <taxon>Bacillati</taxon>
        <taxon>Actinomycetota</taxon>
        <taxon>Actinomycetes</taxon>
        <taxon>Mycobacteriales</taxon>
        <taxon>Nocardiaceae</taxon>
        <taxon>Antrihabitans</taxon>
    </lineage>
</organism>
<dbReference type="PROSITE" id="PS00211">
    <property type="entry name" value="ABC_TRANSPORTER_1"/>
    <property type="match status" value="1"/>
</dbReference>
<evidence type="ECO:0000256" key="1">
    <source>
        <dbReference type="ARBA" id="ARBA00004202"/>
    </source>
</evidence>
<dbReference type="GO" id="GO:0046677">
    <property type="term" value="P:response to antibiotic"/>
    <property type="evidence" value="ECO:0007669"/>
    <property type="project" value="UniProtKB-KW"/>
</dbReference>
<dbReference type="Proteomes" id="UP000535543">
    <property type="component" value="Unassembled WGS sequence"/>
</dbReference>
<dbReference type="InterPro" id="IPR027417">
    <property type="entry name" value="P-loop_NTPase"/>
</dbReference>
<keyword evidence="4 7" id="KW-0067">ATP-binding</keyword>
<dbReference type="SUPFAM" id="SSF52540">
    <property type="entry name" value="P-loop containing nucleoside triphosphate hydrolases"/>
    <property type="match status" value="1"/>
</dbReference>
<reference evidence="7 8" key="1">
    <citation type="submission" date="2019-05" db="EMBL/GenBank/DDBJ databases">
        <authorList>
            <person name="Lee S.D."/>
        </authorList>
    </citation>
    <scope>NUCLEOTIDE SEQUENCE [LARGE SCALE GENOMIC DNA]</scope>
    <source>
        <strain evidence="7 8">YC2-7</strain>
    </source>
</reference>
<comment type="caution">
    <text evidence="7">The sequence shown here is derived from an EMBL/GenBank/DDBJ whole genome shotgun (WGS) entry which is preliminary data.</text>
</comment>
<evidence type="ECO:0000256" key="2">
    <source>
        <dbReference type="ARBA" id="ARBA00022448"/>
    </source>
</evidence>
<keyword evidence="8" id="KW-1185">Reference proteome</keyword>
<evidence type="ECO:0000256" key="3">
    <source>
        <dbReference type="ARBA" id="ARBA00022741"/>
    </source>
</evidence>
<dbReference type="GO" id="GO:0005886">
    <property type="term" value="C:plasma membrane"/>
    <property type="evidence" value="ECO:0007669"/>
    <property type="project" value="UniProtKB-SubCell"/>
</dbReference>
<comment type="subcellular location">
    <subcellularLocation>
        <location evidence="1">Cell membrane</location>
        <topology evidence="1">Peripheral membrane protein</topology>
    </subcellularLocation>
</comment>
<dbReference type="PANTHER" id="PTHR42711:SF19">
    <property type="entry name" value="DOXORUBICIN RESISTANCE ATP-BINDING PROTEIN DRRA"/>
    <property type="match status" value="1"/>
</dbReference>
<dbReference type="PANTHER" id="PTHR42711">
    <property type="entry name" value="ABC TRANSPORTER ATP-BINDING PROTEIN"/>
    <property type="match status" value="1"/>
</dbReference>
<evidence type="ECO:0000259" key="6">
    <source>
        <dbReference type="PROSITE" id="PS50893"/>
    </source>
</evidence>
<keyword evidence="2" id="KW-0813">Transport</keyword>
<dbReference type="GO" id="GO:0016887">
    <property type="term" value="F:ATP hydrolysis activity"/>
    <property type="evidence" value="ECO:0007669"/>
    <property type="project" value="InterPro"/>
</dbReference>
<dbReference type="InterPro" id="IPR003593">
    <property type="entry name" value="AAA+_ATPase"/>
</dbReference>
<sequence>MSYQPVFAVEATDLVKTYPGARRKPDVHALDGLSFAIPAGTVYGLLGPNGAGKSTTTKICTTLSAATSGSARVGGFDVAHSADEVRRRIGYVSQGTGADPRQTPQENLVMSARLRGISRPEAIDRSRRLLAQFDLADAADRKVAKLSGGMRRKLDVALGLIHSPSVLFLDEPTTGLDPEARAEMWSEIRRLASEKSLTVVLTTHYLEEADELADRLLIIDHGRAVIEGTPSELKATLDGDALSVELFEPDVAAVRAAAQSISALRHVVVEARGTSGRLYARADDPAAIIGRVISEFDSAGIEFGAISVSRPSLDDVYLHYAGRAYQAGAALEAVSA</sequence>
<protein>
    <submittedName>
        <fullName evidence="7">ABC transporter ATP-binding protein</fullName>
    </submittedName>
</protein>
<keyword evidence="3" id="KW-0547">Nucleotide-binding</keyword>
<evidence type="ECO:0000256" key="4">
    <source>
        <dbReference type="ARBA" id="ARBA00022840"/>
    </source>
</evidence>
<evidence type="ECO:0000256" key="5">
    <source>
        <dbReference type="ARBA" id="ARBA00023251"/>
    </source>
</evidence>
<dbReference type="EMBL" id="VCQU01000004">
    <property type="protein sequence ID" value="NMN96245.1"/>
    <property type="molecule type" value="Genomic_DNA"/>
</dbReference>
<name>A0A848KBK3_9NOCA</name>
<dbReference type="InterPro" id="IPR050763">
    <property type="entry name" value="ABC_transporter_ATP-binding"/>
</dbReference>
<dbReference type="PROSITE" id="PS50893">
    <property type="entry name" value="ABC_TRANSPORTER_2"/>
    <property type="match status" value="1"/>
</dbReference>
<dbReference type="SMART" id="SM00382">
    <property type="entry name" value="AAA"/>
    <property type="match status" value="1"/>
</dbReference>
<keyword evidence="5" id="KW-0046">Antibiotic resistance</keyword>
<dbReference type="InterPro" id="IPR017871">
    <property type="entry name" value="ABC_transporter-like_CS"/>
</dbReference>
<dbReference type="AlphaFoldDB" id="A0A848KBK3"/>
<gene>
    <name evidence="7" type="ORF">FGL95_14490</name>
</gene>
<dbReference type="InterPro" id="IPR003439">
    <property type="entry name" value="ABC_transporter-like_ATP-bd"/>
</dbReference>
<dbReference type="Pfam" id="PF00005">
    <property type="entry name" value="ABC_tran"/>
    <property type="match status" value="1"/>
</dbReference>
<dbReference type="Gene3D" id="3.40.50.300">
    <property type="entry name" value="P-loop containing nucleotide triphosphate hydrolases"/>
    <property type="match status" value="1"/>
</dbReference>
<evidence type="ECO:0000313" key="8">
    <source>
        <dbReference type="Proteomes" id="UP000535543"/>
    </source>
</evidence>
<accession>A0A848KBK3</accession>
<dbReference type="GO" id="GO:0005524">
    <property type="term" value="F:ATP binding"/>
    <property type="evidence" value="ECO:0007669"/>
    <property type="project" value="UniProtKB-KW"/>
</dbReference>